<dbReference type="RefSeq" id="WP_334485657.1">
    <property type="nucleotide sequence ID" value="NZ_JAZHRV010000001.1"/>
</dbReference>
<reference evidence="2 3" key="1">
    <citation type="submission" date="2024-02" db="EMBL/GenBank/DDBJ databases">
        <title>Adaptive strategies in a cosmopolitan and abundant soil bacterium.</title>
        <authorList>
            <person name="Carini P."/>
        </authorList>
    </citation>
    <scope>NUCLEOTIDE SEQUENCE [LARGE SCALE GENOMIC DNA]</scope>
    <source>
        <strain evidence="2 3">AZCC 1608</strain>
    </source>
</reference>
<comment type="caution">
    <text evidence="2">The sequence shown here is derived from an EMBL/GenBank/DDBJ whole genome shotgun (WGS) entry which is preliminary data.</text>
</comment>
<accession>A0ABU8BK79</accession>
<evidence type="ECO:0000313" key="3">
    <source>
        <dbReference type="Proteomes" id="UP001364224"/>
    </source>
</evidence>
<protein>
    <submittedName>
        <fullName evidence="2">Uncharacterized protein</fullName>
    </submittedName>
</protein>
<name>A0ABU8BK79_9BRAD</name>
<sequence>MSLLKRLEEACAELDAQYQDPWRKKVEAEVRGKDAISTAALLDAVRVPASTGNARRLAAIMRDLHFIPIKSRRLMPGGRAGNTVTRGWARPVRTIKSSPTTSNAGRAGPNLQGMIQ</sequence>
<feature type="compositionally biased region" description="Polar residues" evidence="1">
    <location>
        <begin position="95"/>
        <end position="104"/>
    </location>
</feature>
<evidence type="ECO:0000256" key="1">
    <source>
        <dbReference type="SAM" id="MobiDB-lite"/>
    </source>
</evidence>
<keyword evidence="3" id="KW-1185">Reference proteome</keyword>
<dbReference type="EMBL" id="JAZHRV010000001">
    <property type="protein sequence ID" value="MEH2558534.1"/>
    <property type="molecule type" value="Genomic_DNA"/>
</dbReference>
<gene>
    <name evidence="2" type="ORF">V1286_006063</name>
</gene>
<feature type="region of interest" description="Disordered" evidence="1">
    <location>
        <begin position="75"/>
        <end position="116"/>
    </location>
</feature>
<organism evidence="2 3">
    <name type="scientific">Bradyrhizobium algeriense</name>
    <dbReference type="NCBI Taxonomy" id="634784"/>
    <lineage>
        <taxon>Bacteria</taxon>
        <taxon>Pseudomonadati</taxon>
        <taxon>Pseudomonadota</taxon>
        <taxon>Alphaproteobacteria</taxon>
        <taxon>Hyphomicrobiales</taxon>
        <taxon>Nitrobacteraceae</taxon>
        <taxon>Bradyrhizobium</taxon>
    </lineage>
</organism>
<dbReference type="Proteomes" id="UP001364224">
    <property type="component" value="Unassembled WGS sequence"/>
</dbReference>
<evidence type="ECO:0000313" key="2">
    <source>
        <dbReference type="EMBL" id="MEH2558534.1"/>
    </source>
</evidence>
<proteinExistence type="predicted"/>